<sequence length="235" mass="25325">MLLPFRMMAAVALTLGLSAAPVQAATAKPAATGGAWGAKVAISPVGGHIQGNTAAPHKLIEYMSYTCSHCAHFEAETALPLRMGPVGGGQLSFEVRHLVRDPLDITIAMLTNCVPPVKFFPLHHKFLIEQDKWIATAQKLTEAQTKRWNEGQMPERMRAIASDLKFYDIAASAGLSHAQADACFANEATLRRVIAQTKEAQELGATGTPTFTLDGKMLEEHDWAGLQPKLAAVLK</sequence>
<dbReference type="Gene3D" id="3.40.30.10">
    <property type="entry name" value="Glutaredoxin"/>
    <property type="match status" value="1"/>
</dbReference>
<evidence type="ECO:0000256" key="1">
    <source>
        <dbReference type="SAM" id="SignalP"/>
    </source>
</evidence>
<keyword evidence="3" id="KW-0413">Isomerase</keyword>
<dbReference type="AlphaFoldDB" id="A0A7W6G4J1"/>
<evidence type="ECO:0000259" key="2">
    <source>
        <dbReference type="Pfam" id="PF13462"/>
    </source>
</evidence>
<feature type="domain" description="Thioredoxin-like fold" evidence="2">
    <location>
        <begin position="46"/>
        <end position="227"/>
    </location>
</feature>
<keyword evidence="1" id="KW-0732">Signal</keyword>
<dbReference type="Pfam" id="PF13462">
    <property type="entry name" value="Thioredoxin_4"/>
    <property type="match status" value="1"/>
</dbReference>
<dbReference type="Proteomes" id="UP000548867">
    <property type="component" value="Unassembled WGS sequence"/>
</dbReference>
<accession>A0A7W6G4J1</accession>
<dbReference type="GO" id="GO:0016853">
    <property type="term" value="F:isomerase activity"/>
    <property type="evidence" value="ECO:0007669"/>
    <property type="project" value="UniProtKB-KW"/>
</dbReference>
<dbReference type="SUPFAM" id="SSF52833">
    <property type="entry name" value="Thioredoxin-like"/>
    <property type="match status" value="1"/>
</dbReference>
<dbReference type="InterPro" id="IPR036249">
    <property type="entry name" value="Thioredoxin-like_sf"/>
</dbReference>
<gene>
    <name evidence="3" type="ORF">GGR38_000203</name>
</gene>
<feature type="signal peptide" evidence="1">
    <location>
        <begin position="1"/>
        <end position="24"/>
    </location>
</feature>
<organism evidence="3 4">
    <name type="scientific">Novosphingobium sediminicola</name>
    <dbReference type="NCBI Taxonomy" id="563162"/>
    <lineage>
        <taxon>Bacteria</taxon>
        <taxon>Pseudomonadati</taxon>
        <taxon>Pseudomonadota</taxon>
        <taxon>Alphaproteobacteria</taxon>
        <taxon>Sphingomonadales</taxon>
        <taxon>Sphingomonadaceae</taxon>
        <taxon>Novosphingobium</taxon>
    </lineage>
</organism>
<evidence type="ECO:0000313" key="3">
    <source>
        <dbReference type="EMBL" id="MBB3953291.1"/>
    </source>
</evidence>
<evidence type="ECO:0000313" key="4">
    <source>
        <dbReference type="Proteomes" id="UP000548867"/>
    </source>
</evidence>
<protein>
    <submittedName>
        <fullName evidence="3">Protein-disulfide isomerase</fullName>
    </submittedName>
</protein>
<comment type="caution">
    <text evidence="3">The sequence shown here is derived from an EMBL/GenBank/DDBJ whole genome shotgun (WGS) entry which is preliminary data.</text>
</comment>
<proteinExistence type="predicted"/>
<reference evidence="3 4" key="1">
    <citation type="submission" date="2020-08" db="EMBL/GenBank/DDBJ databases">
        <title>Genomic Encyclopedia of Type Strains, Phase IV (KMG-IV): sequencing the most valuable type-strain genomes for metagenomic binning, comparative biology and taxonomic classification.</title>
        <authorList>
            <person name="Goeker M."/>
        </authorList>
    </citation>
    <scope>NUCLEOTIDE SEQUENCE [LARGE SCALE GENOMIC DNA]</scope>
    <source>
        <strain evidence="3 4">DSM 27057</strain>
    </source>
</reference>
<feature type="chain" id="PRO_5031160392" evidence="1">
    <location>
        <begin position="25"/>
        <end position="235"/>
    </location>
</feature>
<dbReference type="EMBL" id="JACIDX010000001">
    <property type="protein sequence ID" value="MBB3953291.1"/>
    <property type="molecule type" value="Genomic_DNA"/>
</dbReference>
<dbReference type="InterPro" id="IPR012336">
    <property type="entry name" value="Thioredoxin-like_fold"/>
</dbReference>
<name>A0A7W6G4J1_9SPHN</name>
<dbReference type="RefSeq" id="WP_183621856.1">
    <property type="nucleotide sequence ID" value="NZ_JACIDX010000001.1"/>
</dbReference>
<dbReference type="Gene3D" id="1.10.40.110">
    <property type="match status" value="1"/>
</dbReference>
<keyword evidence="4" id="KW-1185">Reference proteome</keyword>